<dbReference type="SUPFAM" id="SSF55979">
    <property type="entry name" value="DNA clamp"/>
    <property type="match status" value="2"/>
</dbReference>
<dbReference type="EMBL" id="JACAZH010000011">
    <property type="protein sequence ID" value="KAF7354820.1"/>
    <property type="molecule type" value="Genomic_DNA"/>
</dbReference>
<comment type="function">
    <text evidence="15">DNA-dependent RNA polymerase catalyzes the transcription of DNA into RNA using the four ribonucleoside triphosphates as substrates. Largest and catalytic core component of RNA polymerase III which synthesizes small RNAs, such as 5S rRNA and tRNAs. Forms the polymerase active center together with the second largest subunit. A single-stranded DNA template strand of the promoter is positioned within the central active site cleft of Pol III. A bridging helix emanates from RPC1 and crosses the cleft near the catalytic site and is thought to promote translocation of Pol III by acting as a ratchet that moves the RNA-DNA hybrid through the active site by switching from straight to bent conformations at each step of nucleotide addition.</text>
</comment>
<dbReference type="Proteomes" id="UP000623467">
    <property type="component" value="Unassembled WGS sequence"/>
</dbReference>
<dbReference type="Gene3D" id="1.10.132.30">
    <property type="match status" value="1"/>
</dbReference>
<keyword evidence="10" id="KW-0460">Magnesium</keyword>
<evidence type="ECO:0000256" key="1">
    <source>
        <dbReference type="ARBA" id="ARBA00004123"/>
    </source>
</evidence>
<dbReference type="PROSITE" id="PS00293">
    <property type="entry name" value="PCNA_2"/>
    <property type="match status" value="1"/>
</dbReference>
<feature type="compositionally biased region" description="Acidic residues" evidence="19">
    <location>
        <begin position="1633"/>
        <end position="1644"/>
    </location>
</feature>
<keyword evidence="12 18" id="KW-0804">Transcription</keyword>
<dbReference type="NCBIfam" id="TIGR00590">
    <property type="entry name" value="pcna"/>
    <property type="match status" value="1"/>
</dbReference>
<keyword evidence="17" id="KW-0235">DNA replication</keyword>
<evidence type="ECO:0000256" key="12">
    <source>
        <dbReference type="ARBA" id="ARBA00023163"/>
    </source>
</evidence>
<keyword evidence="5 18" id="KW-0240">DNA-directed RNA polymerase</keyword>
<dbReference type="FunFam" id="1.10.132.30:FF:000001">
    <property type="entry name" value="DNA-directed RNA polymerase subunit"/>
    <property type="match status" value="1"/>
</dbReference>
<comment type="catalytic activity">
    <reaction evidence="14 18">
        <text>RNA(n) + a ribonucleoside 5'-triphosphate = RNA(n+1) + diphosphate</text>
        <dbReference type="Rhea" id="RHEA:21248"/>
        <dbReference type="Rhea" id="RHEA-COMP:14527"/>
        <dbReference type="Rhea" id="RHEA-COMP:17342"/>
        <dbReference type="ChEBI" id="CHEBI:33019"/>
        <dbReference type="ChEBI" id="CHEBI:61557"/>
        <dbReference type="ChEBI" id="CHEBI:140395"/>
        <dbReference type="EC" id="2.7.7.6"/>
    </reaction>
</comment>
<reference evidence="21" key="1">
    <citation type="submission" date="2020-05" db="EMBL/GenBank/DDBJ databases">
        <title>Mycena genomes resolve the evolution of fungal bioluminescence.</title>
        <authorList>
            <person name="Tsai I.J."/>
        </authorList>
    </citation>
    <scope>NUCLEOTIDE SEQUENCE</scope>
    <source>
        <strain evidence="21">160909Yilan</strain>
    </source>
</reference>
<dbReference type="InterPro" id="IPR006592">
    <property type="entry name" value="RNA_pol_N"/>
</dbReference>
<dbReference type="InterPro" id="IPR000730">
    <property type="entry name" value="Pr_cel_nuc_antig"/>
</dbReference>
<dbReference type="Pfam" id="PF02747">
    <property type="entry name" value="PCNA_C"/>
    <property type="match status" value="2"/>
</dbReference>
<feature type="compositionally biased region" description="Acidic residues" evidence="19">
    <location>
        <begin position="1664"/>
        <end position="1699"/>
    </location>
</feature>
<dbReference type="GO" id="GO:0046872">
    <property type="term" value="F:metal ion binding"/>
    <property type="evidence" value="ECO:0007669"/>
    <property type="project" value="UniProtKB-KW"/>
</dbReference>
<dbReference type="GO" id="GO:0003677">
    <property type="term" value="F:DNA binding"/>
    <property type="evidence" value="ECO:0007669"/>
    <property type="project" value="UniProtKB-KW"/>
</dbReference>
<keyword evidence="8" id="KW-0479">Metal-binding</keyword>
<evidence type="ECO:0000256" key="7">
    <source>
        <dbReference type="ARBA" id="ARBA00022695"/>
    </source>
</evidence>
<organism evidence="21 22">
    <name type="scientific">Mycena sanguinolenta</name>
    <dbReference type="NCBI Taxonomy" id="230812"/>
    <lineage>
        <taxon>Eukaryota</taxon>
        <taxon>Fungi</taxon>
        <taxon>Dikarya</taxon>
        <taxon>Basidiomycota</taxon>
        <taxon>Agaricomycotina</taxon>
        <taxon>Agaricomycetes</taxon>
        <taxon>Agaricomycetidae</taxon>
        <taxon>Agaricales</taxon>
        <taxon>Marasmiineae</taxon>
        <taxon>Mycenaceae</taxon>
        <taxon>Mycena</taxon>
    </lineage>
</organism>
<dbReference type="InterPro" id="IPR007080">
    <property type="entry name" value="RNA_pol_Rpb1_1"/>
</dbReference>
<sequence>MKDSVSHQAPKVIKQLQFSLLNAQETVKISEFEVTHRELYTATDRLPVKDGVLDRRLGTSDKNAYCETCGQSSVNCVGHYAYIKLAMPVFHIGFFKHTIAILQCICKTCARVLLEEPDRRVFIKRFRRPNLENIQRQVVSKAVNTMARKVVHCPYCSATNGTVKKAGPLKIIHDKFRAKKTAPELEAFRKTFESAIEFQKELAMYVNKPVYEDLHPLKRNSYGSISRSPPVCIRPSVAQDGASTEDDLTVKLGEIVFTNTIIKQAIAKGTPTPQLMEHWDFLQICVAMYVNSETPGIQSQPGQKPIRGFVQRLKGKQGRFRGNLSGKRVDFSGRTVISPDPNLRIDEVAVPERVAKVLTYPERVTSHNIELLRRAVRNGPEVHPGANFVARGENKKFLKFGNRAVIADGLAVGDVVERHVIDGDIVLFNRQPSLHKLSIMCHRAKVRPWRTFRLNECVCGPYNADFDGDEMNLHVPQTEEARTEALELMNIKHNLVTPRNGEPVIAAIQDFITGAFLLSRKDVFLDRRQFTQICCYFADANMQIDIPPPTIWKPVRLWTGKQVFNVLMRPNKQSKIMVNVESKCHKWEEAKASNYPGIKNIANDLSPNDGWLVIVNSEIMCGGMDKATIGSGKKKSIFGVIMRDYGPHEAAAAMNRLAKLCARWLANFGFSLGINDVMPGRELLDKKEGLVEKAYADCEDAIQLAKKGKLENKPGCNQEQTLEAHISRVLSDVREKVGQICMKELSRCNAPLIMATCGSKGSVINVSQMVACVGQQIIAGHRVPDGFQDRSLPHFPKKSKEPRSKGFVRNSFFSGLRATEFLFHAISGREGLVDTAVKTAETGYMQRRLMKALEDLTTQYDLSVRNSAGGVVQFRYGDDGLDPACLEGDAQPIEFDRAWAHASALGSRSGKGLLPYEVLEIVDRELETKKFTSECTAAYIATIRGYITDNIAHRQAEIRSSWGMYEALEKEDSWDEYTDLTMGADAAQKAIVDNKSKVTEAQLQVFLELCWVKYVRARIEPGKNHLVFSGSTVGAVGAQSIGEPGTQMTLKTFHFAGVASMNVTLGVPRIKEIINASKNISTPIISCKLVTADSEPSARIVKARLEKTLLGDVASVLEEAWAPEYTYIGIIIDTDAIQKLQLELTLDDVKWAIVAHKKLKIKQESITVIPRRNRLRIYVDTQDKYYRLRELKRGLPEVVGVGSIQRAVINIKDKDDSRGKKGDKELLVEGYGLQKCMVTEGVIGEHTTSNHVIEVAKVLGIEAARRTIINEVQYTMKSHDMIIDPRHVMLLGDVMTYKGEVLGITRFGVAKMKDSVLMLASFEKTTDHLFDASAYGKNDSIAGVSESIIMGNPAAMCGTSMPALLAVPPRISKPRTLLFEDIQSVLRPIEPVNHRDGPCTSNNHDALCHRVTRRVFLFTSTHLPSMLEAKLAEAGTLKKLLDAIKELVTDANFECNEEGLNLQAMDNSHVALVSVYMEAAGFKRYRCDRPMPLGVNLGSLTKVLKCAKDDDECTLKAADEADVLNLIYEAKNSDRIAEYDMKLMDIDSDTLGIPDTDYDAEVTMPSAEFARIVRDLSALGESVRIEVSKEGVRFASEGEAANGSILLKMDREPGGVMTDKERKAAKARARGEEPEEEDEEADEDGEKKVKKEKVKKEKVKKEKDDEDVEMDEEEKDEEDYKAESDEEEAKSEGEEDDEDSGKKRKKKTNGSSKPAKKAKTTKGKGKGKKDDEEKPEFKFGMNSHVSLTFSLKYLVNFSKSTSLTSTVELRMSNDVPLLVDYDFGQGFVRYYLAPKIGDD</sequence>
<comment type="function">
    <text evidence="16">This protein is an auxiliary protein of DNA polymerase delta and is involved in the control of eukaryotic DNA replication by increasing the polymerase's processivity during elongation of the leading strand.</text>
</comment>
<evidence type="ECO:0000256" key="10">
    <source>
        <dbReference type="ARBA" id="ARBA00022842"/>
    </source>
</evidence>
<dbReference type="SMART" id="SM00663">
    <property type="entry name" value="RPOLA_N"/>
    <property type="match status" value="1"/>
</dbReference>
<keyword evidence="6 18" id="KW-0808">Transferase</keyword>
<dbReference type="InterPro" id="IPR035697">
    <property type="entry name" value="RNAP_III_RPC1_N"/>
</dbReference>
<dbReference type="InterPro" id="IPR022649">
    <property type="entry name" value="Pr_cel_nuc_antig_C"/>
</dbReference>
<dbReference type="FunFam" id="1.10.274.100:FF:000005">
    <property type="entry name" value="DNA-directed RNA polymerase subunit"/>
    <property type="match status" value="1"/>
</dbReference>
<evidence type="ECO:0000256" key="17">
    <source>
        <dbReference type="RuleBase" id="RU003671"/>
    </source>
</evidence>
<dbReference type="GO" id="GO:0030337">
    <property type="term" value="F:DNA polymerase processivity factor activity"/>
    <property type="evidence" value="ECO:0007669"/>
    <property type="project" value="InterPro"/>
</dbReference>
<evidence type="ECO:0000256" key="3">
    <source>
        <dbReference type="ARBA" id="ARBA00010462"/>
    </source>
</evidence>
<dbReference type="Pfam" id="PF04997">
    <property type="entry name" value="RNA_pol_Rpb1_1"/>
    <property type="match status" value="1"/>
</dbReference>
<evidence type="ECO:0000313" key="21">
    <source>
        <dbReference type="EMBL" id="KAF7354820.1"/>
    </source>
</evidence>
<keyword evidence="11 17" id="KW-0238">DNA-binding</keyword>
<dbReference type="GO" id="GO:0005634">
    <property type="term" value="C:nucleus"/>
    <property type="evidence" value="ECO:0007669"/>
    <property type="project" value="UniProtKB-SubCell"/>
</dbReference>
<dbReference type="NCBIfam" id="NF006336">
    <property type="entry name" value="PRK08566.1"/>
    <property type="match status" value="1"/>
</dbReference>
<dbReference type="Pfam" id="PF04983">
    <property type="entry name" value="RNA_pol_Rpb1_3"/>
    <property type="match status" value="1"/>
</dbReference>
<evidence type="ECO:0000256" key="9">
    <source>
        <dbReference type="ARBA" id="ARBA00022833"/>
    </source>
</evidence>
<accession>A0A8H7CYC9</accession>
<dbReference type="FunFam" id="4.10.860.120:FF:000004">
    <property type="entry name" value="DNA-directed RNA polymerase subunit"/>
    <property type="match status" value="1"/>
</dbReference>
<feature type="compositionally biased region" description="Basic residues" evidence="19">
    <location>
        <begin position="1648"/>
        <end position="1658"/>
    </location>
</feature>
<dbReference type="InterPro" id="IPR038120">
    <property type="entry name" value="Rpb1_funnel_sf"/>
</dbReference>
<evidence type="ECO:0000256" key="14">
    <source>
        <dbReference type="ARBA" id="ARBA00048552"/>
    </source>
</evidence>
<dbReference type="GO" id="GO:0006351">
    <property type="term" value="P:DNA-templated transcription"/>
    <property type="evidence" value="ECO:0007669"/>
    <property type="project" value="InterPro"/>
</dbReference>
<dbReference type="GO" id="GO:0000428">
    <property type="term" value="C:DNA-directed RNA polymerase complex"/>
    <property type="evidence" value="ECO:0007669"/>
    <property type="project" value="UniProtKB-KW"/>
</dbReference>
<dbReference type="FunFam" id="2.40.40.20:FF:000019">
    <property type="entry name" value="DNA-directed RNA polymerase II subunit RPB1"/>
    <property type="match status" value="1"/>
</dbReference>
<comment type="subunit">
    <text evidence="4">Component of the RNA polymerase III (Pol III) complex consisting of 17 subunits.</text>
</comment>
<keyword evidence="7 18" id="KW-0548">Nucleotidyltransferase</keyword>
<comment type="caution">
    <text evidence="21">The sequence shown here is derived from an EMBL/GenBank/DDBJ whole genome shotgun (WGS) entry which is preliminary data.</text>
</comment>
<evidence type="ECO:0000256" key="4">
    <source>
        <dbReference type="ARBA" id="ARBA00011206"/>
    </source>
</evidence>
<dbReference type="GO" id="GO:0006260">
    <property type="term" value="P:DNA replication"/>
    <property type="evidence" value="ECO:0007669"/>
    <property type="project" value="UniProtKB-KW"/>
</dbReference>
<dbReference type="Pfam" id="PF00623">
    <property type="entry name" value="RNA_pol_Rpb1_2"/>
    <property type="match status" value="1"/>
</dbReference>
<dbReference type="GO" id="GO:0006275">
    <property type="term" value="P:regulation of DNA replication"/>
    <property type="evidence" value="ECO:0007669"/>
    <property type="project" value="InterPro"/>
</dbReference>
<dbReference type="Gene3D" id="6.10.250.2940">
    <property type="match status" value="1"/>
</dbReference>
<evidence type="ECO:0000256" key="5">
    <source>
        <dbReference type="ARBA" id="ARBA00022478"/>
    </source>
</evidence>
<evidence type="ECO:0000256" key="18">
    <source>
        <dbReference type="RuleBase" id="RU004279"/>
    </source>
</evidence>
<evidence type="ECO:0000256" key="6">
    <source>
        <dbReference type="ARBA" id="ARBA00022679"/>
    </source>
</evidence>
<protein>
    <recommendedName>
        <fullName evidence="16 18">Multifunctional fusion protein</fullName>
    </recommendedName>
    <domain>
        <recommendedName>
            <fullName evidence="18">DNA-directed RNA polymerase subunit</fullName>
            <ecNumber evidence="18">2.7.7.6</ecNumber>
        </recommendedName>
    </domain>
    <domain>
        <recommendedName>
            <fullName evidence="16">DNA sliding clamp PCNA</fullName>
        </recommendedName>
    </domain>
</protein>
<dbReference type="InterPro" id="IPR015700">
    <property type="entry name" value="RPC1"/>
</dbReference>
<dbReference type="InterPro" id="IPR007083">
    <property type="entry name" value="RNA_pol_Rpb1_4"/>
</dbReference>
<proteinExistence type="inferred from homology"/>
<dbReference type="InterPro" id="IPR007066">
    <property type="entry name" value="RNA_pol_Rpb1_3"/>
</dbReference>
<feature type="compositionally biased region" description="Basic residues" evidence="19">
    <location>
        <begin position="1702"/>
        <end position="1727"/>
    </location>
</feature>
<evidence type="ECO:0000259" key="20">
    <source>
        <dbReference type="SMART" id="SM00663"/>
    </source>
</evidence>
<dbReference type="EC" id="2.7.7.6" evidence="18"/>
<dbReference type="Gene3D" id="4.10.860.120">
    <property type="entry name" value="RNA polymerase II, clamp domain"/>
    <property type="match status" value="1"/>
</dbReference>
<dbReference type="GO" id="GO:0003899">
    <property type="term" value="F:DNA-directed RNA polymerase activity"/>
    <property type="evidence" value="ECO:0007669"/>
    <property type="project" value="UniProtKB-EC"/>
</dbReference>
<evidence type="ECO:0000256" key="15">
    <source>
        <dbReference type="ARBA" id="ARBA00058108"/>
    </source>
</evidence>
<dbReference type="InterPro" id="IPR035698">
    <property type="entry name" value="RNAP_III_Rpc1_C"/>
</dbReference>
<dbReference type="InterPro" id="IPR000722">
    <property type="entry name" value="RNA_pol_asu"/>
</dbReference>
<dbReference type="InterPro" id="IPR044893">
    <property type="entry name" value="RNA_pol_Rpb1_clamp_domain"/>
</dbReference>
<dbReference type="CDD" id="cd02583">
    <property type="entry name" value="RNAP_III_RPC1_N"/>
    <property type="match status" value="1"/>
</dbReference>
<gene>
    <name evidence="21" type="ORF">MSAN_01396400</name>
</gene>
<dbReference type="FunFam" id="3.30.1490.180:FF:000002">
    <property type="entry name" value="DNA-directed RNA polymerase subunit"/>
    <property type="match status" value="1"/>
</dbReference>
<feature type="region of interest" description="Disordered" evidence="19">
    <location>
        <begin position="1605"/>
        <end position="1735"/>
    </location>
</feature>
<dbReference type="SUPFAM" id="SSF64484">
    <property type="entry name" value="beta and beta-prime subunits of DNA dependent RNA-polymerase"/>
    <property type="match status" value="1"/>
</dbReference>
<evidence type="ECO:0000256" key="8">
    <source>
        <dbReference type="ARBA" id="ARBA00022723"/>
    </source>
</evidence>
<comment type="subcellular location">
    <subcellularLocation>
        <location evidence="1 16">Nucleus</location>
    </subcellularLocation>
</comment>
<evidence type="ECO:0000256" key="13">
    <source>
        <dbReference type="ARBA" id="ARBA00023242"/>
    </source>
</evidence>
<dbReference type="Gene3D" id="1.10.150.390">
    <property type="match status" value="1"/>
</dbReference>
<keyword evidence="9" id="KW-0862">Zinc</keyword>
<comment type="similarity">
    <text evidence="2 18">Belongs to the RNA polymerase beta' chain family.</text>
</comment>
<dbReference type="PANTHER" id="PTHR48446">
    <property type="entry name" value="DNA-DIRECTED RNA POLYMERASE SUBUNIT BETA' N-TERMINAL SECTION"/>
    <property type="match status" value="1"/>
</dbReference>
<dbReference type="InterPro" id="IPR022648">
    <property type="entry name" value="Pr_cel_nuc_antig_N"/>
</dbReference>
<dbReference type="Gene3D" id="2.40.40.20">
    <property type="match status" value="1"/>
</dbReference>
<dbReference type="HAMAP" id="MF_00317">
    <property type="entry name" value="DNApol_clamp_arch"/>
    <property type="match status" value="1"/>
</dbReference>
<dbReference type="Gene3D" id="6.20.50.80">
    <property type="match status" value="1"/>
</dbReference>
<dbReference type="OrthoDB" id="270392at2759"/>
<dbReference type="Gene3D" id="3.30.1490.180">
    <property type="entry name" value="RNA polymerase ii"/>
    <property type="match status" value="1"/>
</dbReference>
<dbReference type="CDD" id="cd02736">
    <property type="entry name" value="RNAP_III_Rpc1_C"/>
    <property type="match status" value="1"/>
</dbReference>
<evidence type="ECO:0000313" key="22">
    <source>
        <dbReference type="Proteomes" id="UP000623467"/>
    </source>
</evidence>
<evidence type="ECO:0000256" key="2">
    <source>
        <dbReference type="ARBA" id="ARBA00006460"/>
    </source>
</evidence>
<dbReference type="Pfam" id="PF00705">
    <property type="entry name" value="PCNA_N"/>
    <property type="match status" value="1"/>
</dbReference>
<evidence type="ECO:0000256" key="16">
    <source>
        <dbReference type="RuleBase" id="RU000641"/>
    </source>
</evidence>
<dbReference type="FunFam" id="3.10.150.10:FF:000008">
    <property type="entry name" value="Proliferating cell nuclear antigen"/>
    <property type="match status" value="1"/>
</dbReference>
<evidence type="ECO:0000256" key="11">
    <source>
        <dbReference type="ARBA" id="ARBA00023125"/>
    </source>
</evidence>
<dbReference type="InterPro" id="IPR007081">
    <property type="entry name" value="RNA_pol_Rpb1_5"/>
</dbReference>
<dbReference type="InterPro" id="IPR046938">
    <property type="entry name" value="DNA_clamp_sf"/>
</dbReference>
<dbReference type="PRINTS" id="PR00339">
    <property type="entry name" value="PCNACYCLIN"/>
</dbReference>
<dbReference type="Pfam" id="PF05000">
    <property type="entry name" value="RNA_pol_Rpb1_4"/>
    <property type="match status" value="1"/>
</dbReference>
<dbReference type="CDD" id="cd00577">
    <property type="entry name" value="PCNA"/>
    <property type="match status" value="1"/>
</dbReference>
<dbReference type="PANTHER" id="PTHR48446:SF1">
    <property type="entry name" value="DNA-DIRECTED RNA POLYMERASE SUBUNIT BETA' N-TERMINAL SECTION"/>
    <property type="match status" value="1"/>
</dbReference>
<dbReference type="Gene3D" id="3.10.150.10">
    <property type="entry name" value="DNA Polymerase III, subunit A, domain 2"/>
    <property type="match status" value="3"/>
</dbReference>
<evidence type="ECO:0000256" key="19">
    <source>
        <dbReference type="SAM" id="MobiDB-lite"/>
    </source>
</evidence>
<dbReference type="Pfam" id="PF04998">
    <property type="entry name" value="RNA_pol_Rpb1_5"/>
    <property type="match status" value="1"/>
</dbReference>
<comment type="similarity">
    <text evidence="3 17">Belongs to the PCNA family.</text>
</comment>
<dbReference type="InterPro" id="IPR022659">
    <property type="entry name" value="Pr_cel_nuc_antig_CS"/>
</dbReference>
<dbReference type="Gene3D" id="1.10.274.100">
    <property type="entry name" value="RNA polymerase Rpb1, domain 3"/>
    <property type="match status" value="1"/>
</dbReference>
<keyword evidence="13 16" id="KW-0539">Nucleus</keyword>
<dbReference type="PROSITE" id="PS01251">
    <property type="entry name" value="PCNA_1"/>
    <property type="match status" value="1"/>
</dbReference>
<dbReference type="FunFam" id="1.10.150.390:FF:000004">
    <property type="entry name" value="DNA-directed RNA polymerase subunit"/>
    <property type="match status" value="1"/>
</dbReference>
<keyword evidence="22" id="KW-1185">Reference proteome</keyword>
<dbReference type="InterPro" id="IPR042102">
    <property type="entry name" value="RNA_pol_Rpb1_3_sf"/>
</dbReference>
<feature type="domain" description="RNA polymerase N-terminal" evidence="20">
    <location>
        <begin position="229"/>
        <end position="519"/>
    </location>
</feature>
<feature type="compositionally biased region" description="Basic and acidic residues" evidence="19">
    <location>
        <begin position="1608"/>
        <end position="1632"/>
    </location>
</feature>
<name>A0A8H7CYC9_9AGAR</name>